<dbReference type="InterPro" id="IPR012337">
    <property type="entry name" value="RNaseH-like_sf"/>
</dbReference>
<dbReference type="EMBL" id="BMQK01000032">
    <property type="protein sequence ID" value="GGQ89421.1"/>
    <property type="molecule type" value="Genomic_DNA"/>
</dbReference>
<dbReference type="AlphaFoldDB" id="A0A918BS28"/>
<protein>
    <recommendedName>
        <fullName evidence="2">Integrase catalytic domain-containing protein</fullName>
    </recommendedName>
</protein>
<comment type="caution">
    <text evidence="3">The sequence shown here is derived from an EMBL/GenBank/DDBJ whole genome shotgun (WGS) entry which is preliminary data.</text>
</comment>
<dbReference type="Proteomes" id="UP000620156">
    <property type="component" value="Unassembled WGS sequence"/>
</dbReference>
<reference evidence="3" key="1">
    <citation type="journal article" date="2014" name="Int. J. Syst. Evol. Microbiol.">
        <title>Complete genome sequence of Corynebacterium casei LMG S-19264T (=DSM 44701T), isolated from a smear-ripened cheese.</title>
        <authorList>
            <consortium name="US DOE Joint Genome Institute (JGI-PGF)"/>
            <person name="Walter F."/>
            <person name="Albersmeier A."/>
            <person name="Kalinowski J."/>
            <person name="Ruckert C."/>
        </authorList>
    </citation>
    <scope>NUCLEOTIDE SEQUENCE</scope>
    <source>
        <strain evidence="3">JCM 3131</strain>
    </source>
</reference>
<organism evidence="3 4">
    <name type="scientific">Streptomyces ruber</name>
    <dbReference type="NCBI Taxonomy" id="83378"/>
    <lineage>
        <taxon>Bacteria</taxon>
        <taxon>Bacillati</taxon>
        <taxon>Actinomycetota</taxon>
        <taxon>Actinomycetes</taxon>
        <taxon>Kitasatosporales</taxon>
        <taxon>Streptomycetaceae</taxon>
        <taxon>Streptomyces</taxon>
    </lineage>
</organism>
<dbReference type="Gene3D" id="3.30.420.10">
    <property type="entry name" value="Ribonuclease H-like superfamily/Ribonuclease H"/>
    <property type="match status" value="2"/>
</dbReference>
<feature type="domain" description="Integrase catalytic" evidence="2">
    <location>
        <begin position="1"/>
        <end position="81"/>
    </location>
</feature>
<dbReference type="GO" id="GO:0003676">
    <property type="term" value="F:nucleic acid binding"/>
    <property type="evidence" value="ECO:0007669"/>
    <property type="project" value="InterPro"/>
</dbReference>
<dbReference type="PROSITE" id="PS50994">
    <property type="entry name" value="INTEGRASE"/>
    <property type="match status" value="2"/>
</dbReference>
<keyword evidence="4" id="KW-1185">Reference proteome</keyword>
<reference evidence="3" key="2">
    <citation type="submission" date="2020-09" db="EMBL/GenBank/DDBJ databases">
        <authorList>
            <person name="Sun Q."/>
            <person name="Ohkuma M."/>
        </authorList>
    </citation>
    <scope>NUCLEOTIDE SEQUENCE</scope>
    <source>
        <strain evidence="3">JCM 3131</strain>
    </source>
</reference>
<dbReference type="SUPFAM" id="SSF53098">
    <property type="entry name" value="Ribonuclease H-like"/>
    <property type="match status" value="2"/>
</dbReference>
<evidence type="ECO:0000259" key="2">
    <source>
        <dbReference type="PROSITE" id="PS50994"/>
    </source>
</evidence>
<feature type="domain" description="Integrase catalytic" evidence="2">
    <location>
        <begin position="289"/>
        <end position="462"/>
    </location>
</feature>
<proteinExistence type="predicted"/>
<evidence type="ECO:0000256" key="1">
    <source>
        <dbReference type="SAM" id="MobiDB-lite"/>
    </source>
</evidence>
<feature type="region of interest" description="Disordered" evidence="1">
    <location>
        <begin position="444"/>
        <end position="463"/>
    </location>
</feature>
<gene>
    <name evidence="3" type="ORF">GCM10010145_68610</name>
</gene>
<dbReference type="PANTHER" id="PTHR35004">
    <property type="entry name" value="TRANSPOSASE RV3428C-RELATED"/>
    <property type="match status" value="1"/>
</dbReference>
<evidence type="ECO:0000313" key="3">
    <source>
        <dbReference type="EMBL" id="GGQ89421.1"/>
    </source>
</evidence>
<dbReference type="GO" id="GO:0015074">
    <property type="term" value="P:DNA integration"/>
    <property type="evidence" value="ECO:0007669"/>
    <property type="project" value="InterPro"/>
</dbReference>
<dbReference type="InterPro" id="IPR036397">
    <property type="entry name" value="RNaseH_sf"/>
</dbReference>
<dbReference type="PANTHER" id="PTHR35004:SF6">
    <property type="entry name" value="TRANSPOSASE"/>
    <property type="match status" value="1"/>
</dbReference>
<dbReference type="Pfam" id="PF13683">
    <property type="entry name" value="rve_3"/>
    <property type="match status" value="1"/>
</dbReference>
<sequence length="490" mass="55525">MVGRRWGFAEDTVRLAAALRPALAARGVPEYIYVDNGSAFVDSWLLRACARLGIELVHSAPGRPEGRGKIERFFRTVNGEFSVEIASARGEVGREIKDLAEMHRLFTCAARKVIDAGGSDAVRSWDHVRVIVSLLYRVVRRLLSVLSVLLRRDTANDAELLVLRHENAVLRRQIAGPVRYEPADRFWLAALSGLIPRRRWREVFPVTPGTLLPWHRRFVAAKWDYTARRRTGRPPTRGAIKTLVLRLAQENPRWGHRRIQGEMARLGHRIAASTVRGILNAADVDPAPRRAGPSWREFLAAQAEGIIAADFFHLDTALGTRLYALVFLEHGTRRLPITGVTAQPTREWAVQQARNLAADLGVRMESLRFLLRDRDGKYGAAFDTVFEAEELEVILSAPRVPRMNAHCERIIGSIRREMLDHVLIVNEVHARQVLAAYRRHYNAHRPHQARQQLPPDAKERPDATVHDLDARRVLRTRILGGVINEYCYIA</sequence>
<evidence type="ECO:0000313" key="4">
    <source>
        <dbReference type="Proteomes" id="UP000620156"/>
    </source>
</evidence>
<accession>A0A918BS28</accession>
<name>A0A918BS28_9ACTN</name>
<dbReference type="InterPro" id="IPR001584">
    <property type="entry name" value="Integrase_cat-core"/>
</dbReference>